<dbReference type="OrthoDB" id="206104at2157"/>
<feature type="compositionally biased region" description="Acidic residues" evidence="1">
    <location>
        <begin position="165"/>
        <end position="174"/>
    </location>
</feature>
<reference evidence="3 4" key="1">
    <citation type="submission" date="2018-09" db="EMBL/GenBank/DDBJ databases">
        <title>Genomic Encyclopedia of Archaeal and Bacterial Type Strains, Phase II (KMG-II): from individual species to whole genera.</title>
        <authorList>
            <person name="Goeker M."/>
        </authorList>
    </citation>
    <scope>NUCLEOTIDE SEQUENCE [LARGE SCALE GENOMIC DNA]</scope>
    <source>
        <strain evidence="3 4">DSM 13151</strain>
    </source>
</reference>
<dbReference type="RefSeq" id="WP_120245066.1">
    <property type="nucleotide sequence ID" value="NZ_RAPO01000002.1"/>
</dbReference>
<dbReference type="InterPro" id="IPR058473">
    <property type="entry name" value="DUF8159"/>
</dbReference>
<sequence length="174" mass="19041">MTSLTGSRVPVEPEAPANWDDEQGTIVDTAENPDERAATAGELYFLLEENDITVDELYEDTGSNDLILFYESDAESPGESDEEIGLIYRIFKDGFIARGGDVNYLYTEVVPESRFDGQVGGWAVNSQWAEQHAAGEANPLAVWNKIADTKVYDDEESAGGTDANETSDETATEE</sequence>
<feature type="region of interest" description="Disordered" evidence="1">
    <location>
        <begin position="1"/>
        <end position="24"/>
    </location>
</feature>
<dbReference type="AlphaFoldDB" id="A0A3R7DAU6"/>
<name>A0A3R7DAU6_9EURY</name>
<comment type="caution">
    <text evidence="3">The sequence shown here is derived from an EMBL/GenBank/DDBJ whole genome shotgun (WGS) entry which is preliminary data.</text>
</comment>
<organism evidence="3 4">
    <name type="scientific">Halopiger aswanensis</name>
    <dbReference type="NCBI Taxonomy" id="148449"/>
    <lineage>
        <taxon>Archaea</taxon>
        <taxon>Methanobacteriati</taxon>
        <taxon>Methanobacteriota</taxon>
        <taxon>Stenosarchaea group</taxon>
        <taxon>Halobacteria</taxon>
        <taxon>Halobacteriales</taxon>
        <taxon>Natrialbaceae</taxon>
        <taxon>Halopiger</taxon>
    </lineage>
</organism>
<feature type="domain" description="DUF8159" evidence="2">
    <location>
        <begin position="34"/>
        <end position="155"/>
    </location>
</feature>
<proteinExistence type="predicted"/>
<dbReference type="EMBL" id="RAPO01000002">
    <property type="protein sequence ID" value="RKD95838.1"/>
    <property type="molecule type" value="Genomic_DNA"/>
</dbReference>
<evidence type="ECO:0000256" key="1">
    <source>
        <dbReference type="SAM" id="MobiDB-lite"/>
    </source>
</evidence>
<protein>
    <recommendedName>
        <fullName evidence="2">DUF8159 domain-containing protein</fullName>
    </recommendedName>
</protein>
<dbReference type="Pfam" id="PF26490">
    <property type="entry name" value="DUF8159"/>
    <property type="match status" value="1"/>
</dbReference>
<feature type="region of interest" description="Disordered" evidence="1">
    <location>
        <begin position="153"/>
        <end position="174"/>
    </location>
</feature>
<keyword evidence="4" id="KW-1185">Reference proteome</keyword>
<evidence type="ECO:0000313" key="4">
    <source>
        <dbReference type="Proteomes" id="UP000283805"/>
    </source>
</evidence>
<accession>A0A3R7DAU6</accession>
<gene>
    <name evidence="3" type="ORF">ATJ93_2701</name>
</gene>
<dbReference type="Proteomes" id="UP000283805">
    <property type="component" value="Unassembled WGS sequence"/>
</dbReference>
<evidence type="ECO:0000313" key="3">
    <source>
        <dbReference type="EMBL" id="RKD95838.1"/>
    </source>
</evidence>
<evidence type="ECO:0000259" key="2">
    <source>
        <dbReference type="Pfam" id="PF26490"/>
    </source>
</evidence>